<sequence length="202" mass="22560">MTGQEPAIIDRISDASRKATNAIGDWWHRVSAESRPPANPEDLVPVKSLPIYNDPKPEKQYKFVVEEPLPLQNGISHLRHAFQTEYERLASRFRTVDKTVSKSKVALTKTKNYLEDEWTVLPKAAAITIGGMAGFVLGLKRGVIGRTLSTSLGLATMAAFCYPHETVDVLRTGKAHAEDAWYRFQQSPEPPQKPVVDLRPPK</sequence>
<organism evidence="8 9">
    <name type="scientific">Cylicocyclus nassatus</name>
    <name type="common">Nematode worm</name>
    <dbReference type="NCBI Taxonomy" id="53992"/>
    <lineage>
        <taxon>Eukaryota</taxon>
        <taxon>Metazoa</taxon>
        <taxon>Ecdysozoa</taxon>
        <taxon>Nematoda</taxon>
        <taxon>Chromadorea</taxon>
        <taxon>Rhabditida</taxon>
        <taxon>Rhabditina</taxon>
        <taxon>Rhabditomorpha</taxon>
        <taxon>Strongyloidea</taxon>
        <taxon>Strongylidae</taxon>
        <taxon>Cylicocyclus</taxon>
    </lineage>
</organism>
<comment type="similarity">
    <text evidence="2">Belongs to the apolipoprotein O/MICOS complex subunit Mic27 family.</text>
</comment>
<evidence type="ECO:0000313" key="8">
    <source>
        <dbReference type="EMBL" id="CAJ0605756.1"/>
    </source>
</evidence>
<evidence type="ECO:0000256" key="5">
    <source>
        <dbReference type="ARBA" id="ARBA00023128"/>
    </source>
</evidence>
<keyword evidence="3" id="KW-0812">Transmembrane</keyword>
<dbReference type="GO" id="GO:0042407">
    <property type="term" value="P:cristae formation"/>
    <property type="evidence" value="ECO:0007669"/>
    <property type="project" value="InterPro"/>
</dbReference>
<comment type="caution">
    <text evidence="8">The sequence shown here is derived from an EMBL/GenBank/DDBJ whole genome shotgun (WGS) entry which is preliminary data.</text>
</comment>
<evidence type="ECO:0000256" key="1">
    <source>
        <dbReference type="ARBA" id="ARBA00004325"/>
    </source>
</evidence>
<reference evidence="8" key="1">
    <citation type="submission" date="2023-07" db="EMBL/GenBank/DDBJ databases">
        <authorList>
            <consortium name="CYATHOMIX"/>
        </authorList>
    </citation>
    <scope>NUCLEOTIDE SEQUENCE</scope>
    <source>
        <strain evidence="8">N/A</strain>
    </source>
</reference>
<dbReference type="InterPro" id="IPR033182">
    <property type="entry name" value="MIC26/MIC27_animal"/>
</dbReference>
<dbReference type="PANTHER" id="PTHR14564">
    <property type="entry name" value="MICOS COMPLEX SUBUNIT MIC26 / MIC27 FAMILY MEMBER"/>
    <property type="match status" value="1"/>
</dbReference>
<accession>A0AA36H8J9</accession>
<dbReference type="Proteomes" id="UP001176961">
    <property type="component" value="Unassembled WGS sequence"/>
</dbReference>
<evidence type="ECO:0000313" key="9">
    <source>
        <dbReference type="Proteomes" id="UP001176961"/>
    </source>
</evidence>
<evidence type="ECO:0000256" key="7">
    <source>
        <dbReference type="RuleBase" id="RU363021"/>
    </source>
</evidence>
<proteinExistence type="inferred from homology"/>
<dbReference type="InterPro" id="IPR019166">
    <property type="entry name" value="MIC26/MIC27"/>
</dbReference>
<comment type="subunit">
    <text evidence="7">Component of the mitochondrial contact site and cristae organizing system (MICOS) complex.</text>
</comment>
<keyword evidence="7" id="KW-0999">Mitochondrion inner membrane</keyword>
<keyword evidence="9" id="KW-1185">Reference proteome</keyword>
<evidence type="ECO:0000256" key="4">
    <source>
        <dbReference type="ARBA" id="ARBA00022989"/>
    </source>
</evidence>
<keyword evidence="5 7" id="KW-0496">Mitochondrion</keyword>
<dbReference type="AlphaFoldDB" id="A0AA36H8J9"/>
<evidence type="ECO:0000256" key="6">
    <source>
        <dbReference type="ARBA" id="ARBA00023136"/>
    </source>
</evidence>
<protein>
    <recommendedName>
        <fullName evidence="7">MICOS complex subunit</fullName>
    </recommendedName>
</protein>
<keyword evidence="6" id="KW-0472">Membrane</keyword>
<keyword evidence="4" id="KW-1133">Transmembrane helix</keyword>
<evidence type="ECO:0000256" key="2">
    <source>
        <dbReference type="ARBA" id="ARBA00010904"/>
    </source>
</evidence>
<comment type="subcellular location">
    <subcellularLocation>
        <location evidence="7">Mitochondrion inner membrane</location>
    </subcellularLocation>
    <subcellularLocation>
        <location evidence="1">Mitochondrion membrane</location>
    </subcellularLocation>
</comment>
<dbReference type="Pfam" id="PF09769">
    <property type="entry name" value="ApoO"/>
    <property type="match status" value="1"/>
</dbReference>
<name>A0AA36H8J9_CYLNA</name>
<comment type="function">
    <text evidence="7">Component of the MICOS complex, a large protein complex of the mitochondrial inner membrane that plays crucial roles in the maintenance of crista junctions, inner membrane architecture, and formation of contact sites to the outer membrane.</text>
</comment>
<gene>
    <name evidence="8" type="ORF">CYNAS_LOCUS17739</name>
</gene>
<evidence type="ECO:0000256" key="3">
    <source>
        <dbReference type="ARBA" id="ARBA00022692"/>
    </source>
</evidence>
<dbReference type="EMBL" id="CATQJL010000316">
    <property type="protein sequence ID" value="CAJ0605756.1"/>
    <property type="molecule type" value="Genomic_DNA"/>
</dbReference>
<dbReference type="GO" id="GO:0061617">
    <property type="term" value="C:MICOS complex"/>
    <property type="evidence" value="ECO:0007669"/>
    <property type="project" value="UniProtKB-UniRule"/>
</dbReference>